<evidence type="ECO:0000256" key="1">
    <source>
        <dbReference type="SAM" id="Phobius"/>
    </source>
</evidence>
<dbReference type="EMBL" id="JYNX01000027">
    <property type="protein sequence ID" value="KMO82737.1"/>
    <property type="molecule type" value="Genomic_DNA"/>
</dbReference>
<organism evidence="2 3">
    <name type="scientific">Mycolicibacterium chubuense</name>
    <name type="common">Mycobacterium chubuense</name>
    <dbReference type="NCBI Taxonomy" id="1800"/>
    <lineage>
        <taxon>Bacteria</taxon>
        <taxon>Bacillati</taxon>
        <taxon>Actinomycetota</taxon>
        <taxon>Actinomycetes</taxon>
        <taxon>Mycobacteriales</taxon>
        <taxon>Mycobacteriaceae</taxon>
        <taxon>Mycolicibacterium</taxon>
    </lineage>
</organism>
<dbReference type="PANTHER" id="PTHR42305">
    <property type="entry name" value="MEMBRANE PROTEIN RV1733C-RELATED"/>
    <property type="match status" value="1"/>
</dbReference>
<comment type="caution">
    <text evidence="2">The sequence shown here is derived from an EMBL/GenBank/DDBJ whole genome shotgun (WGS) entry which is preliminary data.</text>
</comment>
<keyword evidence="1" id="KW-1133">Transmembrane helix</keyword>
<dbReference type="Proteomes" id="UP000036176">
    <property type="component" value="Unassembled WGS sequence"/>
</dbReference>
<dbReference type="InterPro" id="IPR039708">
    <property type="entry name" value="MT1774/Rv1733c-like"/>
</dbReference>
<evidence type="ECO:0000313" key="2">
    <source>
        <dbReference type="EMBL" id="KMO82737.1"/>
    </source>
</evidence>
<dbReference type="PATRIC" id="fig|1800.3.peg.1580"/>
<protein>
    <submittedName>
        <fullName evidence="2">Putative membrane protein</fullName>
    </submittedName>
</protein>
<keyword evidence="3" id="KW-1185">Reference proteome</keyword>
<evidence type="ECO:0000313" key="3">
    <source>
        <dbReference type="Proteomes" id="UP000036176"/>
    </source>
</evidence>
<sequence length="195" mass="21251">MHTNTFGLSVWTKRLLAHHPLVRLSDRVEAACLLFIVVIALLAVPVAGAAGTAVHDDLSHTFATQRAERQQIEAIVTRDSRATAQAYDNPYLSPVQWQFNGVTRTDEMRTAKLKSGDHVTIWIDKAGNRRAAPPTDRDAAVQAVIAAVSVWSLAVGLAVAGWAVLRMRLDRSRYADWDTELGGLADNGGRTNNNA</sequence>
<name>A0A0J6WLW8_MYCCU</name>
<feature type="transmembrane region" description="Helical" evidence="1">
    <location>
        <begin position="30"/>
        <end position="50"/>
    </location>
</feature>
<dbReference type="PANTHER" id="PTHR42305:SF1">
    <property type="entry name" value="MEMBRANE PROTEIN RV1733C-RELATED"/>
    <property type="match status" value="1"/>
</dbReference>
<gene>
    <name evidence="2" type="ORF">MCHUDSM44219_01569</name>
</gene>
<accession>A0A0J6WLW8</accession>
<dbReference type="OrthoDB" id="4542680at2"/>
<dbReference type="RefSeq" id="WP_048417631.1">
    <property type="nucleotide sequence ID" value="NZ_JYNX01000027.1"/>
</dbReference>
<keyword evidence="1" id="KW-0812">Transmembrane</keyword>
<feature type="transmembrane region" description="Helical" evidence="1">
    <location>
        <begin position="139"/>
        <end position="165"/>
    </location>
</feature>
<keyword evidence="1" id="KW-0472">Membrane</keyword>
<dbReference type="AlphaFoldDB" id="A0A0J6WLW8"/>
<reference evidence="2 3" key="1">
    <citation type="journal article" date="2015" name="Genome Biol. Evol.">
        <title>Characterization of Three Mycobacterium spp. with Potential Use in Bioremediation by Genome Sequencing and Comparative Genomics.</title>
        <authorList>
            <person name="Das S."/>
            <person name="Pettersson B.M."/>
            <person name="Behra P.R."/>
            <person name="Ramesh M."/>
            <person name="Dasgupta S."/>
            <person name="Bhattacharya A."/>
            <person name="Kirsebom L.A."/>
        </authorList>
    </citation>
    <scope>NUCLEOTIDE SEQUENCE [LARGE SCALE GENOMIC DNA]</scope>
    <source>
        <strain evidence="2 3">DSM 44219</strain>
    </source>
</reference>
<proteinExistence type="predicted"/>